<reference evidence="1" key="2">
    <citation type="submission" date="2023-04" db="EMBL/GenBank/DDBJ databases">
        <authorList>
            <person name="Bruccoleri R.E."/>
            <person name="Oakeley E.J."/>
            <person name="Faust A.-M."/>
            <person name="Dessus-Babus S."/>
            <person name="Altorfer M."/>
            <person name="Burckhardt D."/>
            <person name="Oertli M."/>
            <person name="Naumann U."/>
            <person name="Petersen F."/>
            <person name="Wong J."/>
        </authorList>
    </citation>
    <scope>NUCLEOTIDE SEQUENCE</scope>
    <source>
        <strain evidence="1">GSM-AAB239-AS_SAM_17_03QT</strain>
        <tissue evidence="1">Leaf</tissue>
    </source>
</reference>
<dbReference type="Proteomes" id="UP001140949">
    <property type="component" value="Unassembled WGS sequence"/>
</dbReference>
<dbReference type="EMBL" id="JANAVB010009596">
    <property type="protein sequence ID" value="KAJ6840025.1"/>
    <property type="molecule type" value="Genomic_DNA"/>
</dbReference>
<accession>A0AAX6HHV1</accession>
<reference evidence="1" key="1">
    <citation type="journal article" date="2023" name="GigaByte">
        <title>Genome assembly of the bearded iris, Iris pallida Lam.</title>
        <authorList>
            <person name="Bruccoleri R.E."/>
            <person name="Oakeley E.J."/>
            <person name="Faust A.M.E."/>
            <person name="Altorfer M."/>
            <person name="Dessus-Babus S."/>
            <person name="Burckhardt D."/>
            <person name="Oertli M."/>
            <person name="Naumann U."/>
            <person name="Petersen F."/>
            <person name="Wong J."/>
        </authorList>
    </citation>
    <scope>NUCLEOTIDE SEQUENCE</scope>
    <source>
        <strain evidence="1">GSM-AAB239-AS_SAM_17_03QT</strain>
    </source>
</reference>
<proteinExistence type="predicted"/>
<keyword evidence="2" id="KW-1185">Reference proteome</keyword>
<protein>
    <submittedName>
        <fullName evidence="1">Uncharacterized protein</fullName>
    </submittedName>
</protein>
<name>A0AAX6HHV1_IRIPA</name>
<evidence type="ECO:0000313" key="2">
    <source>
        <dbReference type="Proteomes" id="UP001140949"/>
    </source>
</evidence>
<gene>
    <name evidence="1" type="ORF">M6B38_312305</name>
</gene>
<comment type="caution">
    <text evidence="1">The sequence shown here is derived from an EMBL/GenBank/DDBJ whole genome shotgun (WGS) entry which is preliminary data.</text>
</comment>
<evidence type="ECO:0000313" key="1">
    <source>
        <dbReference type="EMBL" id="KAJ6840025.1"/>
    </source>
</evidence>
<organism evidence="1 2">
    <name type="scientific">Iris pallida</name>
    <name type="common">Sweet iris</name>
    <dbReference type="NCBI Taxonomy" id="29817"/>
    <lineage>
        <taxon>Eukaryota</taxon>
        <taxon>Viridiplantae</taxon>
        <taxon>Streptophyta</taxon>
        <taxon>Embryophyta</taxon>
        <taxon>Tracheophyta</taxon>
        <taxon>Spermatophyta</taxon>
        <taxon>Magnoliopsida</taxon>
        <taxon>Liliopsida</taxon>
        <taxon>Asparagales</taxon>
        <taxon>Iridaceae</taxon>
        <taxon>Iridoideae</taxon>
        <taxon>Irideae</taxon>
        <taxon>Iris</taxon>
    </lineage>
</organism>
<sequence length="90" mass="9868">MWDSKPYHFSCAPVSCTTPQSHTLIVISNACYTDSLVHCSGSGTIVFIVIHVPQFYNPVFGTIVHIVVPFHAFQFTLFNASCQGCTLLSS</sequence>
<dbReference type="AlphaFoldDB" id="A0AAX6HHV1"/>